<keyword evidence="2 3" id="KW-0143">Chaperone</keyword>
<evidence type="ECO:0000313" key="6">
    <source>
        <dbReference type="Proteomes" id="UP000199236"/>
    </source>
</evidence>
<comment type="subunit">
    <text evidence="3">UreD, UreF and UreG form a complex that acts as a GTP-hydrolysis-dependent molecular chaperone, activating the urease apoprotein by helping to assemble the nickel containing metallocenter of UreC. The UreE protein probably delivers the nickel.</text>
</comment>
<organism evidence="5 6">
    <name type="scientific">Cohaesibacter marisflavi</name>
    <dbReference type="NCBI Taxonomy" id="655353"/>
    <lineage>
        <taxon>Bacteria</taxon>
        <taxon>Pseudomonadati</taxon>
        <taxon>Pseudomonadota</taxon>
        <taxon>Alphaproteobacteria</taxon>
        <taxon>Hyphomicrobiales</taxon>
        <taxon>Cohaesibacteraceae</taxon>
    </lineage>
</organism>
<dbReference type="EMBL" id="FOVR01000015">
    <property type="protein sequence ID" value="SFO88981.1"/>
    <property type="molecule type" value="Genomic_DNA"/>
</dbReference>
<keyword evidence="3" id="KW-0963">Cytoplasm</keyword>
<proteinExistence type="inferred from homology"/>
<evidence type="ECO:0000256" key="2">
    <source>
        <dbReference type="ARBA" id="ARBA00023186"/>
    </source>
</evidence>
<sequence length="293" mass="31014">MYATISPSNAPSEASSGAVSAQRTSGTGRVSFKANDEGQTKLDRLYQQGCAKIRLPKVYGGKAAEAVLINSAGGLTGGDVVNWHATAASDTYAVLTTQACEKIYKADSDVARVGNHLSVADGARLDWLPQETILYDRAGLARSLDVHLEGSARFLAVESLLLGRIAMGEALHSLAFSDNWRIHRDGKLIHAEAQRLEGDVAHIGAADAVLSGHLALATLCYIGPEESDAMTALMESGRTLMAPFEGCSVGLSSFNGKILARLTAINGMALRAALIPLISHFRTGEPLPRVWTT</sequence>
<gene>
    <name evidence="3" type="primary">ureD</name>
    <name evidence="5" type="ORF">SAMN04488056_11531</name>
</gene>
<evidence type="ECO:0000313" key="5">
    <source>
        <dbReference type="EMBL" id="SFO88981.1"/>
    </source>
</evidence>
<protein>
    <recommendedName>
        <fullName evidence="3">Urease accessory protein UreD</fullName>
    </recommendedName>
</protein>
<accession>A0A1I5KWZ7</accession>
<name>A0A1I5KWZ7_9HYPH</name>
<comment type="subcellular location">
    <subcellularLocation>
        <location evidence="3">Cytoplasm</location>
    </subcellularLocation>
</comment>
<reference evidence="5 6" key="1">
    <citation type="submission" date="2016-10" db="EMBL/GenBank/DDBJ databases">
        <authorList>
            <person name="de Groot N.N."/>
        </authorList>
    </citation>
    <scope>NUCLEOTIDE SEQUENCE [LARGE SCALE GENOMIC DNA]</scope>
    <source>
        <strain evidence="5 6">CGMCC 1.9157</strain>
    </source>
</reference>
<dbReference type="PANTHER" id="PTHR33643">
    <property type="entry name" value="UREASE ACCESSORY PROTEIN D"/>
    <property type="match status" value="1"/>
</dbReference>
<comment type="function">
    <text evidence="3">Required for maturation of urease via the functional incorporation of the urease nickel metallocenter.</text>
</comment>
<dbReference type="HAMAP" id="MF_01384">
    <property type="entry name" value="UreD"/>
    <property type="match status" value="1"/>
</dbReference>
<dbReference type="GO" id="GO:0016151">
    <property type="term" value="F:nickel cation binding"/>
    <property type="evidence" value="ECO:0007669"/>
    <property type="project" value="UniProtKB-UniRule"/>
</dbReference>
<dbReference type="Proteomes" id="UP000199236">
    <property type="component" value="Unassembled WGS sequence"/>
</dbReference>
<evidence type="ECO:0000256" key="3">
    <source>
        <dbReference type="HAMAP-Rule" id="MF_01384"/>
    </source>
</evidence>
<feature type="compositionally biased region" description="Polar residues" evidence="4">
    <location>
        <begin position="1"/>
        <end position="28"/>
    </location>
</feature>
<keyword evidence="6" id="KW-1185">Reference proteome</keyword>
<dbReference type="PANTHER" id="PTHR33643:SF1">
    <property type="entry name" value="UREASE ACCESSORY PROTEIN D"/>
    <property type="match status" value="1"/>
</dbReference>
<dbReference type="GO" id="GO:0005737">
    <property type="term" value="C:cytoplasm"/>
    <property type="evidence" value="ECO:0007669"/>
    <property type="project" value="UniProtKB-SubCell"/>
</dbReference>
<feature type="region of interest" description="Disordered" evidence="4">
    <location>
        <begin position="1"/>
        <end position="34"/>
    </location>
</feature>
<dbReference type="RefSeq" id="WP_090075128.1">
    <property type="nucleotide sequence ID" value="NZ_FOVR01000015.1"/>
</dbReference>
<dbReference type="AlphaFoldDB" id="A0A1I5KWZ7"/>
<dbReference type="InterPro" id="IPR002669">
    <property type="entry name" value="UreD"/>
</dbReference>
<evidence type="ECO:0000256" key="1">
    <source>
        <dbReference type="ARBA" id="ARBA00007177"/>
    </source>
</evidence>
<dbReference type="Pfam" id="PF01774">
    <property type="entry name" value="UreD"/>
    <property type="match status" value="1"/>
</dbReference>
<keyword evidence="3" id="KW-0996">Nickel insertion</keyword>
<dbReference type="STRING" id="655353.SAMN04488056_11531"/>
<comment type="similarity">
    <text evidence="1 3">Belongs to the UreD family.</text>
</comment>
<evidence type="ECO:0000256" key="4">
    <source>
        <dbReference type="SAM" id="MobiDB-lite"/>
    </source>
</evidence>
<dbReference type="OrthoDB" id="9798842at2"/>